<comment type="caution">
    <text evidence="2">The sequence shown here is derived from an EMBL/GenBank/DDBJ whole genome shotgun (WGS) entry which is preliminary data.</text>
</comment>
<sequence length="394" mass="42324">MSYSKINSFLITLLLALLLTSCGIGATTDTATSIPTSLSTATTIAGNVVRLQQIHMFNVSTGWSMTAGGPGNSSRRVLHTTKGVSHWQDVTPAIGNQYSFIGGSDFFDALTAWVVAGGAPGIPMVVYRTHDGGQSWQQSQLPDQGIGGDTFFFLNAQIGWLIHPKGAATGNVWVDILRTGDGGASWKIISSSSHTTTSPSALPLGGTKSISFVNEMTGWATSFTNRENFAWFYVTHDGGTTWEHQNIPLPAQASQITMLPPSFFSATDGLLPAIIPSRSDETMMIYVTHDGGESWQPTSPVHTGGGLIAIADAQHAWIINNSDDLKSNHYIHSTAYRTSDGGWHWTQYAVKFSANTTMINFASPTQGWAIDSELSLYQTADGGQTWMKVTPTIP</sequence>
<keyword evidence="1" id="KW-0732">Signal</keyword>
<evidence type="ECO:0008006" key="4">
    <source>
        <dbReference type="Google" id="ProtNLM"/>
    </source>
</evidence>
<dbReference type="SUPFAM" id="SSF110296">
    <property type="entry name" value="Oligoxyloglucan reducing end-specific cellobiohydrolase"/>
    <property type="match status" value="1"/>
</dbReference>
<dbReference type="AlphaFoldDB" id="A0A402BIY5"/>
<dbReference type="CDD" id="cd15482">
    <property type="entry name" value="Sialidase_non-viral"/>
    <property type="match status" value="1"/>
</dbReference>
<feature type="signal peptide" evidence="1">
    <location>
        <begin position="1"/>
        <end position="26"/>
    </location>
</feature>
<dbReference type="InterPro" id="IPR002860">
    <property type="entry name" value="BNR_rpt"/>
</dbReference>
<feature type="chain" id="PRO_5019478939" description="Photosynthesis system II assembly factor Ycf48/Hcf136-like domain-containing protein" evidence="1">
    <location>
        <begin position="27"/>
        <end position="394"/>
    </location>
</feature>
<dbReference type="PANTHER" id="PTHR47199">
    <property type="entry name" value="PHOTOSYSTEM II STABILITY/ASSEMBLY FACTOR HCF136, CHLOROPLASTIC"/>
    <property type="match status" value="1"/>
</dbReference>
<reference evidence="3" key="1">
    <citation type="submission" date="2018-12" db="EMBL/GenBank/DDBJ databases">
        <title>Tengunoibacter tsumagoiensis gen. nov., sp. nov., Dictyobacter kobayashii sp. nov., D. alpinus sp. nov., and D. joshuensis sp. nov. and description of Dictyobacteraceae fam. nov. within the order Ktedonobacterales isolated from Tengu-no-mugimeshi.</title>
        <authorList>
            <person name="Wang C.M."/>
            <person name="Zheng Y."/>
            <person name="Sakai Y."/>
            <person name="Toyoda A."/>
            <person name="Minakuchi Y."/>
            <person name="Abe K."/>
            <person name="Yokota A."/>
            <person name="Yabe S."/>
        </authorList>
    </citation>
    <scope>NUCLEOTIDE SEQUENCE [LARGE SCALE GENOMIC DNA]</scope>
    <source>
        <strain evidence="3">Uno16</strain>
    </source>
</reference>
<dbReference type="PANTHER" id="PTHR47199:SF2">
    <property type="entry name" value="PHOTOSYSTEM II STABILITY_ASSEMBLY FACTOR HCF136, CHLOROPLASTIC"/>
    <property type="match status" value="1"/>
</dbReference>
<evidence type="ECO:0000256" key="1">
    <source>
        <dbReference type="SAM" id="SignalP"/>
    </source>
</evidence>
<protein>
    <recommendedName>
        <fullName evidence="4">Photosynthesis system II assembly factor Ycf48/Hcf136-like domain-containing protein</fullName>
    </recommendedName>
</protein>
<evidence type="ECO:0000313" key="3">
    <source>
        <dbReference type="Proteomes" id="UP000287171"/>
    </source>
</evidence>
<evidence type="ECO:0000313" key="2">
    <source>
        <dbReference type="EMBL" id="GCE31325.1"/>
    </source>
</evidence>
<dbReference type="Gene3D" id="2.130.10.10">
    <property type="entry name" value="YVTN repeat-like/Quinoprotein amine dehydrogenase"/>
    <property type="match status" value="2"/>
</dbReference>
<dbReference type="OrthoDB" id="140537at2"/>
<gene>
    <name evidence="2" type="ORF">KDA_68090</name>
</gene>
<name>A0A402BIY5_9CHLR</name>
<accession>A0A402BIY5</accession>
<dbReference type="InterPro" id="IPR015943">
    <property type="entry name" value="WD40/YVTN_repeat-like_dom_sf"/>
</dbReference>
<dbReference type="Pfam" id="PF02012">
    <property type="entry name" value="BNR"/>
    <property type="match status" value="2"/>
</dbReference>
<organism evidence="2 3">
    <name type="scientific">Dictyobacter alpinus</name>
    <dbReference type="NCBI Taxonomy" id="2014873"/>
    <lineage>
        <taxon>Bacteria</taxon>
        <taxon>Bacillati</taxon>
        <taxon>Chloroflexota</taxon>
        <taxon>Ktedonobacteria</taxon>
        <taxon>Ktedonobacterales</taxon>
        <taxon>Dictyobacteraceae</taxon>
        <taxon>Dictyobacter</taxon>
    </lineage>
</organism>
<dbReference type="PROSITE" id="PS51257">
    <property type="entry name" value="PROKAR_LIPOPROTEIN"/>
    <property type="match status" value="1"/>
</dbReference>
<dbReference type="EMBL" id="BIFT01000002">
    <property type="protein sequence ID" value="GCE31325.1"/>
    <property type="molecule type" value="Genomic_DNA"/>
</dbReference>
<dbReference type="RefSeq" id="WP_126631303.1">
    <property type="nucleotide sequence ID" value="NZ_BIFT01000002.1"/>
</dbReference>
<keyword evidence="3" id="KW-1185">Reference proteome</keyword>
<dbReference type="Proteomes" id="UP000287171">
    <property type="component" value="Unassembled WGS sequence"/>
</dbReference>
<proteinExistence type="predicted"/>